<dbReference type="SUPFAM" id="SSF54862">
    <property type="entry name" value="4Fe-4S ferredoxins"/>
    <property type="match status" value="1"/>
</dbReference>
<accession>A0A239AB10</accession>
<dbReference type="Gene3D" id="3.30.70.20">
    <property type="match status" value="1"/>
</dbReference>
<evidence type="ECO:0000256" key="3">
    <source>
        <dbReference type="ARBA" id="ARBA00010870"/>
    </source>
</evidence>
<dbReference type="GO" id="GO:0051539">
    <property type="term" value="F:4 iron, 4 sulfur cluster binding"/>
    <property type="evidence" value="ECO:0007669"/>
    <property type="project" value="UniProtKB-KW"/>
</dbReference>
<feature type="domain" description="4Fe-4S ferredoxin-type" evidence="8">
    <location>
        <begin position="66"/>
        <end position="95"/>
    </location>
</feature>
<dbReference type="Proteomes" id="UP000198324">
    <property type="component" value="Unassembled WGS sequence"/>
</dbReference>
<reference evidence="9 10" key="1">
    <citation type="submission" date="2017-06" db="EMBL/GenBank/DDBJ databases">
        <authorList>
            <person name="Kim H.J."/>
            <person name="Triplett B.A."/>
        </authorList>
    </citation>
    <scope>NUCLEOTIDE SEQUENCE [LARGE SCALE GENOMIC DNA]</scope>
    <source>
        <strain evidence="9 10">DSM 13116</strain>
    </source>
</reference>
<comment type="cofactor">
    <cofactor evidence="1">
        <name>[4Fe-4S] cluster</name>
        <dbReference type="ChEBI" id="CHEBI:49883"/>
    </cofactor>
</comment>
<feature type="domain" description="4Fe-4S ferredoxin-type" evidence="8">
    <location>
        <begin position="31"/>
        <end position="63"/>
    </location>
</feature>
<keyword evidence="6" id="KW-0408">Iron</keyword>
<dbReference type="SUPFAM" id="SSF56770">
    <property type="entry name" value="HydA/Nqo6-like"/>
    <property type="match status" value="1"/>
</dbReference>
<organism evidence="9 10">
    <name type="scientific">Humidesulfovibrio mexicanus</name>
    <dbReference type="NCBI Taxonomy" id="147047"/>
    <lineage>
        <taxon>Bacteria</taxon>
        <taxon>Pseudomonadati</taxon>
        <taxon>Thermodesulfobacteriota</taxon>
        <taxon>Desulfovibrionia</taxon>
        <taxon>Desulfovibrionales</taxon>
        <taxon>Desulfovibrionaceae</taxon>
        <taxon>Humidesulfovibrio</taxon>
    </lineage>
</organism>
<dbReference type="OrthoDB" id="9786737at2"/>
<dbReference type="PANTHER" id="PTHR42989:SF1">
    <property type="entry name" value="FORMATE HYDROGENLYASE SUBUNIT 7-RELATED"/>
    <property type="match status" value="1"/>
</dbReference>
<evidence type="ECO:0000256" key="6">
    <source>
        <dbReference type="ARBA" id="ARBA00023004"/>
    </source>
</evidence>
<dbReference type="PROSITE" id="PS51379">
    <property type="entry name" value="4FE4S_FER_2"/>
    <property type="match status" value="2"/>
</dbReference>
<keyword evidence="4" id="KW-0004">4Fe-4S</keyword>
<name>A0A239AB10_9BACT</name>
<dbReference type="Pfam" id="PF12838">
    <property type="entry name" value="Fer4_7"/>
    <property type="match status" value="1"/>
</dbReference>
<comment type="similarity">
    <text evidence="3">Belongs to the FrhG family.</text>
</comment>
<evidence type="ECO:0000256" key="4">
    <source>
        <dbReference type="ARBA" id="ARBA00022485"/>
    </source>
</evidence>
<protein>
    <submittedName>
        <fullName evidence="9">Ni,Fe-hydrogenase III small subunit</fullName>
    </submittedName>
</protein>
<evidence type="ECO:0000256" key="7">
    <source>
        <dbReference type="ARBA" id="ARBA00023014"/>
    </source>
</evidence>
<dbReference type="InterPro" id="IPR052375">
    <property type="entry name" value="Complex_I_20kDa-like"/>
</dbReference>
<dbReference type="Pfam" id="PF01058">
    <property type="entry name" value="Oxidored_q6"/>
    <property type="match status" value="1"/>
</dbReference>
<keyword evidence="10" id="KW-1185">Reference proteome</keyword>
<dbReference type="Gene3D" id="3.40.50.12280">
    <property type="match status" value="1"/>
</dbReference>
<evidence type="ECO:0000313" key="10">
    <source>
        <dbReference type="Proteomes" id="UP000198324"/>
    </source>
</evidence>
<dbReference type="PROSITE" id="PS00198">
    <property type="entry name" value="4FE4S_FER_1"/>
    <property type="match status" value="1"/>
</dbReference>
<dbReference type="InterPro" id="IPR017900">
    <property type="entry name" value="4Fe4S_Fe_S_CS"/>
</dbReference>
<evidence type="ECO:0000256" key="2">
    <source>
        <dbReference type="ARBA" id="ARBA00009173"/>
    </source>
</evidence>
<evidence type="ECO:0000313" key="9">
    <source>
        <dbReference type="EMBL" id="SNR92063.1"/>
    </source>
</evidence>
<evidence type="ECO:0000256" key="5">
    <source>
        <dbReference type="ARBA" id="ARBA00022723"/>
    </source>
</evidence>
<dbReference type="EMBL" id="FZOC01000003">
    <property type="protein sequence ID" value="SNR92063.1"/>
    <property type="molecule type" value="Genomic_DNA"/>
</dbReference>
<dbReference type="InterPro" id="IPR006137">
    <property type="entry name" value="NADH_UbQ_OxRdtase-like_20kDa"/>
</dbReference>
<proteinExistence type="inferred from homology"/>
<gene>
    <name evidence="9" type="ORF">SAMN04488503_1923</name>
</gene>
<keyword evidence="5" id="KW-0479">Metal-binding</keyword>
<evidence type="ECO:0000256" key="1">
    <source>
        <dbReference type="ARBA" id="ARBA00001966"/>
    </source>
</evidence>
<dbReference type="AlphaFoldDB" id="A0A239AB10"/>
<dbReference type="GO" id="GO:0046872">
    <property type="term" value="F:metal ion binding"/>
    <property type="evidence" value="ECO:0007669"/>
    <property type="project" value="UniProtKB-KW"/>
</dbReference>
<sequence>MIQHVIARLRQGHRTLPYPHKQPVLPDRYPGRPEIDPAACTGCPTPGACAAACPAGAIRLDDPVSGGLSLDLGRCLFCTDCAAACPQGAIRFTGDFRMSASRREALILRGGPFVHAEALPPERLALFKRSLKLRQVSAGGCNACELDTNVLNTLVFDLGRFGIQFVASPRHADGVLVTGPVTENMRLGLEKTWAATPEPRVAIAVGSCAISGGPFAGHAEAHDGCGAMLPVDLLVPGCAPHPWTILDGLLRLLGRGETG</sequence>
<dbReference type="RefSeq" id="WP_089274097.1">
    <property type="nucleotide sequence ID" value="NZ_FZOC01000003.1"/>
</dbReference>
<comment type="similarity">
    <text evidence="2">Belongs to the complex I 20 kDa subunit family.</text>
</comment>
<dbReference type="PANTHER" id="PTHR42989">
    <property type="entry name" value="HYDROGENASE-4 COMPONENT I"/>
    <property type="match status" value="1"/>
</dbReference>
<dbReference type="InterPro" id="IPR017896">
    <property type="entry name" value="4Fe4S_Fe-S-bd"/>
</dbReference>
<evidence type="ECO:0000259" key="8">
    <source>
        <dbReference type="PROSITE" id="PS51379"/>
    </source>
</evidence>
<keyword evidence="7" id="KW-0411">Iron-sulfur</keyword>